<dbReference type="Pfam" id="PF14559">
    <property type="entry name" value="TPR_19"/>
    <property type="match status" value="1"/>
</dbReference>
<feature type="repeat" description="TPR" evidence="3">
    <location>
        <begin position="302"/>
        <end position="335"/>
    </location>
</feature>
<dbReference type="SUPFAM" id="SSF48452">
    <property type="entry name" value="TPR-like"/>
    <property type="match status" value="2"/>
</dbReference>
<feature type="coiled-coil region" evidence="4">
    <location>
        <begin position="66"/>
        <end position="93"/>
    </location>
</feature>
<dbReference type="RefSeq" id="WP_141422325.1">
    <property type="nucleotide sequence ID" value="NZ_VIAR01000011.1"/>
</dbReference>
<name>A0A507ZEU9_9FLAO</name>
<evidence type="ECO:0000313" key="6">
    <source>
        <dbReference type="Proteomes" id="UP000317169"/>
    </source>
</evidence>
<dbReference type="Pfam" id="PF13432">
    <property type="entry name" value="TPR_16"/>
    <property type="match status" value="1"/>
</dbReference>
<evidence type="ECO:0000256" key="1">
    <source>
        <dbReference type="ARBA" id="ARBA00022737"/>
    </source>
</evidence>
<dbReference type="PANTHER" id="PTHR44943">
    <property type="entry name" value="CELLULOSE SYNTHASE OPERON PROTEIN C"/>
    <property type="match status" value="1"/>
</dbReference>
<feature type="repeat" description="TPR" evidence="3">
    <location>
        <begin position="268"/>
        <end position="301"/>
    </location>
</feature>
<feature type="repeat" description="TPR" evidence="3">
    <location>
        <begin position="234"/>
        <end position="267"/>
    </location>
</feature>
<dbReference type="AlphaFoldDB" id="A0A507ZEU9"/>
<comment type="caution">
    <text evidence="5">The sequence shown here is derived from an EMBL/GenBank/DDBJ whole genome shotgun (WGS) entry which is preliminary data.</text>
</comment>
<dbReference type="EMBL" id="VIAR01000011">
    <property type="protein sequence ID" value="TQD36296.1"/>
    <property type="molecule type" value="Genomic_DNA"/>
</dbReference>
<sequence>MHLSQNEEHHFPLTKFESMLKTNDVLFFDSNEFELIIYHYLENGKFPLAKKAVRLGLEQHPNATSLQLFQVEILIFEDKLEEAENLLDNLYSLEPSNEEIFVQKANIFSKRNMHRKAIETLQMALEIAAEENDIYSLIAMEYMFLEDYENAKEYFIKCLAIDDNDYAALYNIIYCFDFLNQTDEAIAFLDDLLEKNPYSEVAWHEVGKQYFAKKDYKRALSALDFAIISDDTFIGAYMEKGKVLERLKRFSEAIEAYQITLQLDDPTAFAYLRIGKCYEKINRPDLAIENFKKAVDEDPLLDKAWVAITDFHFKRSEFKKALFYINKAIDIDNNNVLYWKRFAKINHQLSHLKAAEKGFQRSLDLGNFELETWVTLCDVLINLDKVETGISVLLQALSFYPNTAEIEYRLAGLYFKNNQGTKGYQHLSNALNLDAEYVIIIEELFPEIFKRPSIQKIIAAYSD</sequence>
<dbReference type="Proteomes" id="UP000317169">
    <property type="component" value="Unassembled WGS sequence"/>
</dbReference>
<dbReference type="InterPro" id="IPR011990">
    <property type="entry name" value="TPR-like_helical_dom_sf"/>
</dbReference>
<dbReference type="PROSITE" id="PS50005">
    <property type="entry name" value="TPR"/>
    <property type="match status" value="4"/>
</dbReference>
<dbReference type="InterPro" id="IPR019734">
    <property type="entry name" value="TPR_rpt"/>
</dbReference>
<proteinExistence type="predicted"/>
<keyword evidence="2 3" id="KW-0802">TPR repeat</keyword>
<dbReference type="Gene3D" id="1.25.40.10">
    <property type="entry name" value="Tetratricopeptide repeat domain"/>
    <property type="match status" value="3"/>
</dbReference>
<dbReference type="PANTHER" id="PTHR44943:SF4">
    <property type="entry name" value="TPR REPEAT-CONTAINING PROTEIN MJ0798"/>
    <property type="match status" value="1"/>
</dbReference>
<feature type="repeat" description="TPR" evidence="3">
    <location>
        <begin position="132"/>
        <end position="165"/>
    </location>
</feature>
<organism evidence="5 6">
    <name type="scientific">Haloflavibacter putidus</name>
    <dbReference type="NCBI Taxonomy" id="2576776"/>
    <lineage>
        <taxon>Bacteria</taxon>
        <taxon>Pseudomonadati</taxon>
        <taxon>Bacteroidota</taxon>
        <taxon>Flavobacteriia</taxon>
        <taxon>Flavobacteriales</taxon>
        <taxon>Flavobacteriaceae</taxon>
        <taxon>Haloflavibacter</taxon>
    </lineage>
</organism>
<evidence type="ECO:0000256" key="2">
    <source>
        <dbReference type="ARBA" id="ARBA00022803"/>
    </source>
</evidence>
<evidence type="ECO:0000313" key="5">
    <source>
        <dbReference type="EMBL" id="TQD36296.1"/>
    </source>
</evidence>
<keyword evidence="4" id="KW-0175">Coiled coil</keyword>
<keyword evidence="1" id="KW-0677">Repeat</keyword>
<evidence type="ECO:0000256" key="4">
    <source>
        <dbReference type="SAM" id="Coils"/>
    </source>
</evidence>
<gene>
    <name evidence="5" type="ORF">FKR84_10825</name>
</gene>
<protein>
    <submittedName>
        <fullName evidence="5">Tetratricopeptide repeat protein</fullName>
    </submittedName>
</protein>
<accession>A0A507ZEU9</accession>
<dbReference type="OrthoDB" id="9803982at2"/>
<dbReference type="SMART" id="SM00028">
    <property type="entry name" value="TPR"/>
    <property type="match status" value="9"/>
</dbReference>
<keyword evidence="6" id="KW-1185">Reference proteome</keyword>
<reference evidence="5 6" key="1">
    <citation type="submission" date="2019-06" db="EMBL/GenBank/DDBJ databases">
        <title>Flavibacter putida gen. nov., sp. nov., a novel marine bacterium of the family Flavobacteriaceae isolated from coastal seawater.</title>
        <authorList>
            <person name="Feng X."/>
        </authorList>
    </citation>
    <scope>NUCLEOTIDE SEQUENCE [LARGE SCALE GENOMIC DNA]</scope>
    <source>
        <strain evidence="5 6">PLHSN227</strain>
    </source>
</reference>
<evidence type="ECO:0000256" key="3">
    <source>
        <dbReference type="PROSITE-ProRule" id="PRU00339"/>
    </source>
</evidence>
<dbReference type="InterPro" id="IPR051685">
    <property type="entry name" value="Ycf3/AcsC/BcsC/TPR_MFPF"/>
</dbReference>